<evidence type="ECO:0000259" key="1">
    <source>
        <dbReference type="Pfam" id="PF07883"/>
    </source>
</evidence>
<dbReference type="InterPro" id="IPR011051">
    <property type="entry name" value="RmlC_Cupin_sf"/>
</dbReference>
<dbReference type="EMBL" id="AEXM01000026">
    <property type="protein sequence ID" value="EGC81957.1"/>
    <property type="molecule type" value="Genomic_DNA"/>
</dbReference>
<gene>
    <name evidence="2" type="ORF">HMPREF9290_0393</name>
</gene>
<dbReference type="eggNOG" id="COG1917">
    <property type="taxonomic scope" value="Bacteria"/>
</dbReference>
<dbReference type="InterPro" id="IPR013096">
    <property type="entry name" value="Cupin_2"/>
</dbReference>
<keyword evidence="3" id="KW-1185">Reference proteome</keyword>
<evidence type="ECO:0000313" key="2">
    <source>
        <dbReference type="EMBL" id="EGC81957.1"/>
    </source>
</evidence>
<name>F0GW25_9FIRM</name>
<dbReference type="Gene3D" id="2.60.120.10">
    <property type="entry name" value="Jelly Rolls"/>
    <property type="match status" value="1"/>
</dbReference>
<evidence type="ECO:0000313" key="3">
    <source>
        <dbReference type="Proteomes" id="UP000005286"/>
    </source>
</evidence>
<dbReference type="AlphaFoldDB" id="F0GW25"/>
<reference evidence="2 3" key="1">
    <citation type="submission" date="2011-01" db="EMBL/GenBank/DDBJ databases">
        <authorList>
            <person name="Durkin A.S."/>
            <person name="Madupu R."/>
            <person name="Torralba M."/>
            <person name="Gillis M."/>
            <person name="Methe B."/>
            <person name="Sutton G."/>
            <person name="Nelson K.E."/>
        </authorList>
    </citation>
    <scope>NUCLEOTIDE SEQUENCE [LARGE SCALE GENOMIC DNA]</scope>
    <source>
        <strain evidence="2 3">ACS-065-V-Col13</strain>
    </source>
</reference>
<organism evidence="2 3">
    <name type="scientific">Anaerococcus prevotii ACS-065-V-Col13</name>
    <dbReference type="NCBI Taxonomy" id="879305"/>
    <lineage>
        <taxon>Bacteria</taxon>
        <taxon>Bacillati</taxon>
        <taxon>Bacillota</taxon>
        <taxon>Tissierellia</taxon>
        <taxon>Tissierellales</taxon>
        <taxon>Peptoniphilaceae</taxon>
        <taxon>Anaerococcus</taxon>
    </lineage>
</organism>
<protein>
    <submittedName>
        <fullName evidence="2">Cupin domain protein</fullName>
    </submittedName>
</protein>
<dbReference type="InterPro" id="IPR014710">
    <property type="entry name" value="RmlC-like_jellyroll"/>
</dbReference>
<dbReference type="Proteomes" id="UP000005286">
    <property type="component" value="Unassembled WGS sequence"/>
</dbReference>
<dbReference type="RefSeq" id="WP_004835003.1">
    <property type="nucleotide sequence ID" value="NZ_AEXM01000026.1"/>
</dbReference>
<accession>F0GW25</accession>
<proteinExistence type="predicted"/>
<sequence>MEVFNLLENLEFSSDEEVEEIIYEDEKMRVLRTMSLDQETDYMTQDEDELVILMAGEGSIQTDDEIIKMKASDFLYIPHGQSHKVINQYRAVWFCVFIKNK</sequence>
<dbReference type="PATRIC" id="fig|879305.3.peg.1005"/>
<dbReference type="SUPFAM" id="SSF51182">
    <property type="entry name" value="RmlC-like cupins"/>
    <property type="match status" value="1"/>
</dbReference>
<feature type="domain" description="Cupin type-2" evidence="1">
    <location>
        <begin position="45"/>
        <end position="97"/>
    </location>
</feature>
<comment type="caution">
    <text evidence="2">The sequence shown here is derived from an EMBL/GenBank/DDBJ whole genome shotgun (WGS) entry which is preliminary data.</text>
</comment>
<dbReference type="Pfam" id="PF07883">
    <property type="entry name" value="Cupin_2"/>
    <property type="match status" value="1"/>
</dbReference>
<dbReference type="STRING" id="879305.HMPREF9290_0393"/>